<keyword evidence="8 16" id="KW-0378">Hydrolase</keyword>
<comment type="catalytic activity">
    <reaction evidence="1">
        <text>Thiol-dependent hydrolysis of ester, thioester, amide, peptide and isopeptide bonds formed by the C-terminal Gly of ubiquitin (a 76-residue protein attached to proteins as an intracellular targeting signal).</text>
        <dbReference type="EC" id="3.4.19.12"/>
    </reaction>
</comment>
<dbReference type="PROSITE" id="PS01360">
    <property type="entry name" value="ZF_MYND_1"/>
    <property type="match status" value="1"/>
</dbReference>
<dbReference type="Gene3D" id="3.90.70.10">
    <property type="entry name" value="Cysteine proteinases"/>
    <property type="match status" value="1"/>
</dbReference>
<dbReference type="PROSITE" id="PS50235">
    <property type="entry name" value="USP_3"/>
    <property type="match status" value="1"/>
</dbReference>
<keyword evidence="7" id="KW-0833">Ubl conjugation pathway</keyword>
<dbReference type="InterPro" id="IPR002893">
    <property type="entry name" value="Znf_MYND"/>
</dbReference>
<protein>
    <recommendedName>
        <fullName evidence="3">ubiquitinyl hydrolase 1</fullName>
        <ecNumber evidence="3">3.4.19.12</ecNumber>
    </recommendedName>
</protein>
<dbReference type="Gene3D" id="6.10.140.2220">
    <property type="match status" value="1"/>
</dbReference>
<dbReference type="InterPro" id="IPR018200">
    <property type="entry name" value="USP_CS"/>
</dbReference>
<evidence type="ECO:0000256" key="13">
    <source>
        <dbReference type="SAM" id="Phobius"/>
    </source>
</evidence>
<evidence type="ECO:0000256" key="5">
    <source>
        <dbReference type="ARBA" id="ARBA00022723"/>
    </source>
</evidence>
<dbReference type="EMBL" id="JAUJYO010000014">
    <property type="protein sequence ID" value="KAK1297912.1"/>
    <property type="molecule type" value="Genomic_DNA"/>
</dbReference>
<reference evidence="16" key="2">
    <citation type="submission" date="2023-06" db="EMBL/GenBank/DDBJ databases">
        <authorList>
            <person name="Ma L."/>
            <person name="Liu K.-W."/>
            <person name="Li Z."/>
            <person name="Hsiao Y.-Y."/>
            <person name="Qi Y."/>
            <person name="Fu T."/>
            <person name="Tang G."/>
            <person name="Zhang D."/>
            <person name="Sun W.-H."/>
            <person name="Liu D.-K."/>
            <person name="Li Y."/>
            <person name="Chen G.-Z."/>
            <person name="Liu X.-D."/>
            <person name="Liao X.-Y."/>
            <person name="Jiang Y.-T."/>
            <person name="Yu X."/>
            <person name="Hao Y."/>
            <person name="Huang J."/>
            <person name="Zhao X.-W."/>
            <person name="Ke S."/>
            <person name="Chen Y.-Y."/>
            <person name="Wu W.-L."/>
            <person name="Hsu J.-L."/>
            <person name="Lin Y.-F."/>
            <person name="Huang M.-D."/>
            <person name="Li C.-Y."/>
            <person name="Huang L."/>
            <person name="Wang Z.-W."/>
            <person name="Zhao X."/>
            <person name="Zhong W.-Y."/>
            <person name="Peng D.-H."/>
            <person name="Ahmad S."/>
            <person name="Lan S."/>
            <person name="Zhang J.-S."/>
            <person name="Tsai W.-C."/>
            <person name="Van De Peer Y."/>
            <person name="Liu Z.-J."/>
        </authorList>
    </citation>
    <scope>NUCLEOTIDE SEQUENCE</scope>
    <source>
        <strain evidence="16">CP</strain>
        <tissue evidence="16">Leaves</tissue>
    </source>
</reference>
<reference evidence="16" key="1">
    <citation type="journal article" date="2023" name="Nat. Commun.">
        <title>Diploid and tetraploid genomes of Acorus and the evolution of monocots.</title>
        <authorList>
            <person name="Ma L."/>
            <person name="Liu K.W."/>
            <person name="Li Z."/>
            <person name="Hsiao Y.Y."/>
            <person name="Qi Y."/>
            <person name="Fu T."/>
            <person name="Tang G.D."/>
            <person name="Zhang D."/>
            <person name="Sun W.H."/>
            <person name="Liu D.K."/>
            <person name="Li Y."/>
            <person name="Chen G.Z."/>
            <person name="Liu X.D."/>
            <person name="Liao X.Y."/>
            <person name="Jiang Y.T."/>
            <person name="Yu X."/>
            <person name="Hao Y."/>
            <person name="Huang J."/>
            <person name="Zhao X.W."/>
            <person name="Ke S."/>
            <person name="Chen Y.Y."/>
            <person name="Wu W.L."/>
            <person name="Hsu J.L."/>
            <person name="Lin Y.F."/>
            <person name="Huang M.D."/>
            <person name="Li C.Y."/>
            <person name="Huang L."/>
            <person name="Wang Z.W."/>
            <person name="Zhao X."/>
            <person name="Zhong W.Y."/>
            <person name="Peng D.H."/>
            <person name="Ahmad S."/>
            <person name="Lan S."/>
            <person name="Zhang J.S."/>
            <person name="Tsai W.C."/>
            <person name="Van de Peer Y."/>
            <person name="Liu Z.J."/>
        </authorList>
    </citation>
    <scope>NUCLEOTIDE SEQUENCE</scope>
    <source>
        <strain evidence="16">CP</strain>
    </source>
</reference>
<evidence type="ECO:0000256" key="6">
    <source>
        <dbReference type="ARBA" id="ARBA00022771"/>
    </source>
</evidence>
<organism evidence="16 17">
    <name type="scientific">Acorus calamus</name>
    <name type="common">Sweet flag</name>
    <dbReference type="NCBI Taxonomy" id="4465"/>
    <lineage>
        <taxon>Eukaryota</taxon>
        <taxon>Viridiplantae</taxon>
        <taxon>Streptophyta</taxon>
        <taxon>Embryophyta</taxon>
        <taxon>Tracheophyta</taxon>
        <taxon>Spermatophyta</taxon>
        <taxon>Magnoliopsida</taxon>
        <taxon>Liliopsida</taxon>
        <taxon>Acoraceae</taxon>
        <taxon>Acorus</taxon>
    </lineage>
</organism>
<sequence length="926" mass="103409">MLEPREADLPALFLVLVVLPLVTYILLGIWNEASKKKERVSMLAQMAAEETFRAETTTTTRVISLVPPSKTGIYECARCFAPATTRCSRCKSVRYCSGKCQIIHWRQGHKKECEDTDSTSPNLSANLVSTEPAYRRVLLDEKTNSLLGHDTYNHAHNLDVSSDPTNLFTGITNSPVGKSSQILPSERKFSNKPKRETSTIDDVASHSYEETDSITTSNLISNLGIDINNPTIFVQGKGNPTCSKHESHNVPDHNRSFSKLDSSSGVSHPSHSDKNGARLEVEFPLERNDVLLGESSFSSETSEFSSSIENKSIKGNTKLVKPPYTIDPSISAYQRPALKASRNYPGQEKRAYAKNESSIPQTSACTGLPMQGGSELQNMGDRNMAGLKKVPKIPKRNVVGSSDGPKKKTLFPYEDLVKFFQCEVWDFSPRGLVNCGNSCYANAVLQCLMCTKPLSIYLLRRLHSRTCGVRGWCLTCELEQHVSMLLEGGGPLSPSRLLSNMRNIGCRMGGGNQEDAHEFLRLLLMSMQSIFLESLGGEKQVDSRLQETTLIQQIFGGRLRSKVKCLRCHHESERYENIMDLTLEILDWVETLEDALAQFTAAEDLDGENMYRCGRCATYVKARKQLSVHEAPNILTIVLKRFQSGKYGKINKCVSFPDMLDMIPFMTGSGDSPPLYMLYAVVVHLDTLNESFSGHYVSYVKDLRGTWFKIDDTEVQPVPMSQVMSEGAYILFYSRSFPRPPRIYNEKMVPSQAPMRHCSFKVQKTSNHGQSKSQVTSSMAEIPSNNEYGREWESRGQFLRTGRGQYSDSGCMDFSDSTSSDRSLFTSSDDASFTTESTRDSFSTVDCADTTNFDSISSIFSSFYGSEYPHNNTISCKKFLPCKSQTSFFKETKGFISDSSLSDGKLDGVHRRVSVPLTEPFTFFSK</sequence>
<dbReference type="AlphaFoldDB" id="A0AAV9D9I5"/>
<dbReference type="CDD" id="cd02661">
    <property type="entry name" value="Peptidase_C19E"/>
    <property type="match status" value="1"/>
</dbReference>
<dbReference type="PROSITE" id="PS00972">
    <property type="entry name" value="USP_1"/>
    <property type="match status" value="1"/>
</dbReference>
<dbReference type="InterPro" id="IPR001394">
    <property type="entry name" value="Peptidase_C19_UCH"/>
</dbReference>
<keyword evidence="6 11" id="KW-0863">Zinc-finger</keyword>
<evidence type="ECO:0000256" key="4">
    <source>
        <dbReference type="ARBA" id="ARBA00022670"/>
    </source>
</evidence>
<keyword evidence="13" id="KW-0812">Transmembrane</keyword>
<feature type="domain" description="USP" evidence="14">
    <location>
        <begin position="430"/>
        <end position="736"/>
    </location>
</feature>
<evidence type="ECO:0000256" key="1">
    <source>
        <dbReference type="ARBA" id="ARBA00000707"/>
    </source>
</evidence>
<evidence type="ECO:0000256" key="7">
    <source>
        <dbReference type="ARBA" id="ARBA00022786"/>
    </source>
</evidence>
<evidence type="ECO:0000259" key="14">
    <source>
        <dbReference type="PROSITE" id="PS50235"/>
    </source>
</evidence>
<dbReference type="Pfam" id="PF00443">
    <property type="entry name" value="UCH"/>
    <property type="match status" value="1"/>
</dbReference>
<accession>A0AAV9D9I5</accession>
<feature type="transmembrane region" description="Helical" evidence="13">
    <location>
        <begin position="12"/>
        <end position="30"/>
    </location>
</feature>
<dbReference type="PANTHER" id="PTHR24006:SF685">
    <property type="entry name" value="UBIQUITIN CARBOXYL-TERMINAL HYDROLASE 15"/>
    <property type="match status" value="1"/>
</dbReference>
<keyword evidence="17" id="KW-1185">Reference proteome</keyword>
<dbReference type="FunFam" id="6.10.140.2220:FF:000006">
    <property type="entry name" value="Ubiquitin carboxyl-terminal hydrolase 15"/>
    <property type="match status" value="1"/>
</dbReference>
<dbReference type="InterPro" id="IPR050164">
    <property type="entry name" value="Peptidase_C19"/>
</dbReference>
<keyword evidence="10" id="KW-0862">Zinc</keyword>
<dbReference type="FunFam" id="3.90.70.10:FF:000026">
    <property type="entry name" value="Ubiquitin carboxyl-terminal hydrolase 15"/>
    <property type="match status" value="1"/>
</dbReference>
<dbReference type="PANTHER" id="PTHR24006">
    <property type="entry name" value="UBIQUITIN CARBOXYL-TERMINAL HYDROLASE"/>
    <property type="match status" value="1"/>
</dbReference>
<dbReference type="GO" id="GO:0004843">
    <property type="term" value="F:cysteine-type deubiquitinase activity"/>
    <property type="evidence" value="ECO:0007669"/>
    <property type="project" value="UniProtKB-EC"/>
</dbReference>
<keyword evidence="4" id="KW-0645">Protease</keyword>
<dbReference type="PROSITE" id="PS50865">
    <property type="entry name" value="ZF_MYND_2"/>
    <property type="match status" value="1"/>
</dbReference>
<keyword evidence="5" id="KW-0479">Metal-binding</keyword>
<dbReference type="GO" id="GO:0005829">
    <property type="term" value="C:cytosol"/>
    <property type="evidence" value="ECO:0007669"/>
    <property type="project" value="TreeGrafter"/>
</dbReference>
<proteinExistence type="inferred from homology"/>
<evidence type="ECO:0000256" key="8">
    <source>
        <dbReference type="ARBA" id="ARBA00022801"/>
    </source>
</evidence>
<dbReference type="GO" id="GO:0016579">
    <property type="term" value="P:protein deubiquitination"/>
    <property type="evidence" value="ECO:0007669"/>
    <property type="project" value="InterPro"/>
</dbReference>
<feature type="domain" description="MYND-type" evidence="15">
    <location>
        <begin position="76"/>
        <end position="113"/>
    </location>
</feature>
<keyword evidence="13" id="KW-1133">Transmembrane helix</keyword>
<gene>
    <name evidence="16" type="primary">UBP15</name>
    <name evidence="16" type="ORF">QJS10_CPB14g00456</name>
</gene>
<dbReference type="SUPFAM" id="SSF54001">
    <property type="entry name" value="Cysteine proteinases"/>
    <property type="match status" value="1"/>
</dbReference>
<evidence type="ECO:0000256" key="2">
    <source>
        <dbReference type="ARBA" id="ARBA00009085"/>
    </source>
</evidence>
<dbReference type="InterPro" id="IPR028889">
    <property type="entry name" value="USP"/>
</dbReference>
<evidence type="ECO:0000256" key="10">
    <source>
        <dbReference type="ARBA" id="ARBA00022833"/>
    </source>
</evidence>
<comment type="similarity">
    <text evidence="2">Belongs to the peptidase C19 family.</text>
</comment>
<dbReference type="GO" id="GO:0005634">
    <property type="term" value="C:nucleus"/>
    <property type="evidence" value="ECO:0007669"/>
    <property type="project" value="TreeGrafter"/>
</dbReference>
<dbReference type="SUPFAM" id="SSF144232">
    <property type="entry name" value="HIT/MYND zinc finger-like"/>
    <property type="match status" value="1"/>
</dbReference>
<dbReference type="EC" id="3.4.19.12" evidence="3"/>
<evidence type="ECO:0000256" key="11">
    <source>
        <dbReference type="PROSITE-ProRule" id="PRU00134"/>
    </source>
</evidence>
<feature type="compositionally biased region" description="Basic and acidic residues" evidence="12">
    <location>
        <begin position="243"/>
        <end position="255"/>
    </location>
</feature>
<evidence type="ECO:0000256" key="9">
    <source>
        <dbReference type="ARBA" id="ARBA00022807"/>
    </source>
</evidence>
<name>A0AAV9D9I5_ACOCL</name>
<feature type="region of interest" description="Disordered" evidence="12">
    <location>
        <begin position="817"/>
        <end position="836"/>
    </location>
</feature>
<evidence type="ECO:0000256" key="3">
    <source>
        <dbReference type="ARBA" id="ARBA00012759"/>
    </source>
</evidence>
<dbReference type="GO" id="GO:0008270">
    <property type="term" value="F:zinc ion binding"/>
    <property type="evidence" value="ECO:0007669"/>
    <property type="project" value="UniProtKB-KW"/>
</dbReference>
<feature type="region of interest" description="Disordered" evidence="12">
    <location>
        <begin position="236"/>
        <end position="278"/>
    </location>
</feature>
<keyword evidence="13" id="KW-0472">Membrane</keyword>
<keyword evidence="9" id="KW-0788">Thiol protease</keyword>
<feature type="compositionally biased region" description="Low complexity" evidence="12">
    <location>
        <begin position="817"/>
        <end position="830"/>
    </location>
</feature>
<comment type="caution">
    <text evidence="16">The sequence shown here is derived from an EMBL/GenBank/DDBJ whole genome shotgun (WGS) entry which is preliminary data.</text>
</comment>
<evidence type="ECO:0000259" key="15">
    <source>
        <dbReference type="PROSITE" id="PS50865"/>
    </source>
</evidence>
<dbReference type="InterPro" id="IPR038765">
    <property type="entry name" value="Papain-like_cys_pep_sf"/>
</dbReference>
<evidence type="ECO:0000256" key="12">
    <source>
        <dbReference type="SAM" id="MobiDB-lite"/>
    </source>
</evidence>
<dbReference type="Proteomes" id="UP001180020">
    <property type="component" value="Unassembled WGS sequence"/>
</dbReference>
<dbReference type="Pfam" id="PF01753">
    <property type="entry name" value="zf-MYND"/>
    <property type="match status" value="1"/>
</dbReference>
<evidence type="ECO:0000313" key="17">
    <source>
        <dbReference type="Proteomes" id="UP001180020"/>
    </source>
</evidence>
<dbReference type="GO" id="GO:0006508">
    <property type="term" value="P:proteolysis"/>
    <property type="evidence" value="ECO:0007669"/>
    <property type="project" value="UniProtKB-KW"/>
</dbReference>
<evidence type="ECO:0000313" key="16">
    <source>
        <dbReference type="EMBL" id="KAK1297912.1"/>
    </source>
</evidence>